<gene>
    <name evidence="2" type="ORF">EGI15_01170</name>
</gene>
<dbReference type="EMBL" id="RJTW01000002">
    <property type="protein sequence ID" value="ROH96439.1"/>
    <property type="molecule type" value="Genomic_DNA"/>
</dbReference>
<protein>
    <submittedName>
        <fullName evidence="2">Uncharacterized protein</fullName>
    </submittedName>
</protein>
<keyword evidence="1" id="KW-0812">Transmembrane</keyword>
<keyword evidence="1" id="KW-1133">Transmembrane helix</keyword>
<keyword evidence="3" id="KW-1185">Reference proteome</keyword>
<sequence length="132" mass="15399">MLQHTDEVSVAYIISLFQLKIRSILPHNSNEVKMYFKNIRYTMAKASGMFLLLCCFSNMYAQLYFGKGYDLNIKDSGSFKENQGILRTKDKMLVPFKNKIYPEQSLKLKELEMASLIGMQIRSPPSFKYILY</sequence>
<accession>A0ABX9XDG4</accession>
<proteinExistence type="predicted"/>
<dbReference type="Proteomes" id="UP000281899">
    <property type="component" value="Unassembled WGS sequence"/>
</dbReference>
<evidence type="ECO:0000256" key="1">
    <source>
        <dbReference type="SAM" id="Phobius"/>
    </source>
</evidence>
<organism evidence="2 3">
    <name type="scientific">Chryseobacterium cucumeris</name>
    <dbReference type="NCBI Taxonomy" id="1813611"/>
    <lineage>
        <taxon>Bacteria</taxon>
        <taxon>Pseudomonadati</taxon>
        <taxon>Bacteroidota</taxon>
        <taxon>Flavobacteriia</taxon>
        <taxon>Flavobacteriales</taxon>
        <taxon>Weeksellaceae</taxon>
        <taxon>Chryseobacterium group</taxon>
        <taxon>Chryseobacterium</taxon>
    </lineage>
</organism>
<keyword evidence="1" id="KW-0472">Membrane</keyword>
<feature type="transmembrane region" description="Helical" evidence="1">
    <location>
        <begin position="43"/>
        <end position="65"/>
    </location>
</feature>
<comment type="caution">
    <text evidence="2">The sequence shown here is derived from an EMBL/GenBank/DDBJ whole genome shotgun (WGS) entry which is preliminary data.</text>
</comment>
<evidence type="ECO:0000313" key="2">
    <source>
        <dbReference type="EMBL" id="ROH96439.1"/>
    </source>
</evidence>
<name>A0ABX9XDG4_9FLAO</name>
<reference evidence="2 3" key="1">
    <citation type="submission" date="2018-11" db="EMBL/GenBank/DDBJ databases">
        <title>Proposal to divide the Flavobacteriaceae and reorganize its genera based on Amino Acid Identity values calculated from whole genome sequences.</title>
        <authorList>
            <person name="Nicholson A.C."/>
            <person name="Gulvik C.A."/>
            <person name="Whitney A.M."/>
            <person name="Humrighouse B.W."/>
            <person name="Bell M."/>
            <person name="Holmes B."/>
            <person name="Steigerwalt A."/>
            <person name="Villarma A."/>
            <person name="Sheth M."/>
            <person name="Batra D."/>
            <person name="Pryor J."/>
            <person name="Bernardet J.-F."/>
            <person name="Hugo C."/>
            <person name="Kampfer P."/>
            <person name="Newman J."/>
            <person name="Mcquiston J.R."/>
        </authorList>
    </citation>
    <scope>NUCLEOTIDE SEQUENCE [LARGE SCALE GENOMIC DNA]</scope>
    <source>
        <strain evidence="2 3">G0235</strain>
    </source>
</reference>
<evidence type="ECO:0000313" key="3">
    <source>
        <dbReference type="Proteomes" id="UP000281899"/>
    </source>
</evidence>